<evidence type="ECO:0000313" key="3">
    <source>
        <dbReference type="Proteomes" id="UP001159641"/>
    </source>
</evidence>
<keyword evidence="1" id="KW-1133">Transmembrane helix</keyword>
<evidence type="ECO:0000313" key="2">
    <source>
        <dbReference type="EMBL" id="KAJ8775510.1"/>
    </source>
</evidence>
<dbReference type="AlphaFoldDB" id="A0AB34G9L1"/>
<evidence type="ECO:0000256" key="1">
    <source>
        <dbReference type="SAM" id="Phobius"/>
    </source>
</evidence>
<dbReference type="CDD" id="cd00096">
    <property type="entry name" value="Ig"/>
    <property type="match status" value="1"/>
</dbReference>
<keyword evidence="1" id="KW-0812">Transmembrane</keyword>
<sequence>MQDLHDFDPYHTPLISSPPYKIFSDSQRVIYGPDPPMVNPPDPEDRHLVIPEVSLGQEGRYTCEASNSITHLCSSASGKIRISEAPENDLQPALLRTAIPGGGIAGITLGVLIGVALTGTAGYFFGVLRSQSLEQVPLVLMKCVLND</sequence>
<protein>
    <recommendedName>
        <fullName evidence="4">Carcinoembryonic antigen-related cell adhesion molecule 1</fullName>
    </recommendedName>
</protein>
<dbReference type="InterPro" id="IPR013783">
    <property type="entry name" value="Ig-like_fold"/>
</dbReference>
<organism evidence="2 3">
    <name type="scientific">Eschrichtius robustus</name>
    <name type="common">California gray whale</name>
    <name type="synonym">Eschrichtius gibbosus</name>
    <dbReference type="NCBI Taxonomy" id="9764"/>
    <lineage>
        <taxon>Eukaryota</taxon>
        <taxon>Metazoa</taxon>
        <taxon>Chordata</taxon>
        <taxon>Craniata</taxon>
        <taxon>Vertebrata</taxon>
        <taxon>Euteleostomi</taxon>
        <taxon>Mammalia</taxon>
        <taxon>Eutheria</taxon>
        <taxon>Laurasiatheria</taxon>
        <taxon>Artiodactyla</taxon>
        <taxon>Whippomorpha</taxon>
        <taxon>Cetacea</taxon>
        <taxon>Mysticeti</taxon>
        <taxon>Eschrichtiidae</taxon>
        <taxon>Eschrichtius</taxon>
    </lineage>
</organism>
<dbReference type="EMBL" id="JAIQCJ010002661">
    <property type="protein sequence ID" value="KAJ8775510.1"/>
    <property type="molecule type" value="Genomic_DNA"/>
</dbReference>
<keyword evidence="3" id="KW-1185">Reference proteome</keyword>
<name>A0AB34G9L1_ESCRO</name>
<reference evidence="2 3" key="1">
    <citation type="submission" date="2022-11" db="EMBL/GenBank/DDBJ databases">
        <title>Whole genome sequence of Eschrichtius robustus ER-17-0199.</title>
        <authorList>
            <person name="Bruniche-Olsen A."/>
            <person name="Black A.N."/>
            <person name="Fields C.J."/>
            <person name="Walden K."/>
            <person name="Dewoody J.A."/>
        </authorList>
    </citation>
    <scope>NUCLEOTIDE SEQUENCE [LARGE SCALE GENOMIC DNA]</scope>
    <source>
        <strain evidence="2">ER-17-0199</strain>
        <tissue evidence="2">Blubber</tissue>
    </source>
</reference>
<evidence type="ECO:0008006" key="4">
    <source>
        <dbReference type="Google" id="ProtNLM"/>
    </source>
</evidence>
<proteinExistence type="predicted"/>
<accession>A0AB34G9L1</accession>
<feature type="transmembrane region" description="Helical" evidence="1">
    <location>
        <begin position="104"/>
        <end position="125"/>
    </location>
</feature>
<comment type="caution">
    <text evidence="2">The sequence shown here is derived from an EMBL/GenBank/DDBJ whole genome shotgun (WGS) entry which is preliminary data.</text>
</comment>
<dbReference type="InterPro" id="IPR036179">
    <property type="entry name" value="Ig-like_dom_sf"/>
</dbReference>
<gene>
    <name evidence="2" type="ORF">J1605_016360</name>
</gene>
<dbReference type="SUPFAM" id="SSF48726">
    <property type="entry name" value="Immunoglobulin"/>
    <property type="match status" value="1"/>
</dbReference>
<dbReference type="Proteomes" id="UP001159641">
    <property type="component" value="Unassembled WGS sequence"/>
</dbReference>
<dbReference type="Gene3D" id="2.60.40.10">
    <property type="entry name" value="Immunoglobulins"/>
    <property type="match status" value="1"/>
</dbReference>
<keyword evidence="1" id="KW-0472">Membrane</keyword>